<evidence type="ECO:0000313" key="1">
    <source>
        <dbReference type="EMBL" id="KAH7429235.1"/>
    </source>
</evidence>
<comment type="caution">
    <text evidence="1">The sequence shown here is derived from an EMBL/GenBank/DDBJ whole genome shotgun (WGS) entry which is preliminary data.</text>
</comment>
<dbReference type="Proteomes" id="UP000825935">
    <property type="component" value="Chromosome 9"/>
</dbReference>
<dbReference type="OMA" id="PWETMPG"/>
<accession>A0A8T2U6K7</accession>
<proteinExistence type="predicted"/>
<dbReference type="EMBL" id="CM035414">
    <property type="protein sequence ID" value="KAH7429235.1"/>
    <property type="molecule type" value="Genomic_DNA"/>
</dbReference>
<organism evidence="1 2">
    <name type="scientific">Ceratopteris richardii</name>
    <name type="common">Triangle waterfern</name>
    <dbReference type="NCBI Taxonomy" id="49495"/>
    <lineage>
        <taxon>Eukaryota</taxon>
        <taxon>Viridiplantae</taxon>
        <taxon>Streptophyta</taxon>
        <taxon>Embryophyta</taxon>
        <taxon>Tracheophyta</taxon>
        <taxon>Polypodiopsida</taxon>
        <taxon>Polypodiidae</taxon>
        <taxon>Polypodiales</taxon>
        <taxon>Pteridineae</taxon>
        <taxon>Pteridaceae</taxon>
        <taxon>Parkerioideae</taxon>
        <taxon>Ceratopteris</taxon>
    </lineage>
</organism>
<dbReference type="OrthoDB" id="1910910at2759"/>
<sequence>MAFFKDSHAYSTSISTVLILSLFTAATQLVCHHRLGAEAASMQVMVPAYFNPTGNAAAWAALNSAASSLPNRVVAIANPSNGPSTAQQSDYVAAISSLHSATGRVVGYVYSGYGNRALASVKADIDSWYAFYSIDGIFVDEVANTDGKQSYYQQLYQYIKSKNSSSLVVNNPGTSTLSSYLFYNGTRVADVICVFESSGAAALEWTTQSWTSSYARSNFLALAYNTSDVDVEDFDYGDVIDHAYQQRAGWVYVTSDTLPNPWDTVPSYFSNEIEYIAEDNYLP</sequence>
<reference evidence="1" key="1">
    <citation type="submission" date="2021-08" db="EMBL/GenBank/DDBJ databases">
        <title>WGS assembly of Ceratopteris richardii.</title>
        <authorList>
            <person name="Marchant D.B."/>
            <person name="Chen G."/>
            <person name="Jenkins J."/>
            <person name="Shu S."/>
            <person name="Leebens-Mack J."/>
            <person name="Grimwood J."/>
            <person name="Schmutz J."/>
            <person name="Soltis P."/>
            <person name="Soltis D."/>
            <person name="Chen Z.-H."/>
        </authorList>
    </citation>
    <scope>NUCLEOTIDE SEQUENCE</scope>
    <source>
        <strain evidence="1">Whitten #5841</strain>
        <tissue evidence="1">Leaf</tissue>
    </source>
</reference>
<keyword evidence="2" id="KW-1185">Reference proteome</keyword>
<protein>
    <recommendedName>
        <fullName evidence="3">Spherulation-specific family 4</fullName>
    </recommendedName>
</protein>
<dbReference type="Pfam" id="PF12138">
    <property type="entry name" value="Spherulin4"/>
    <property type="match status" value="1"/>
</dbReference>
<evidence type="ECO:0000313" key="2">
    <source>
        <dbReference type="Proteomes" id="UP000825935"/>
    </source>
</evidence>
<dbReference type="PANTHER" id="PTHR35040">
    <property type="match status" value="1"/>
</dbReference>
<dbReference type="PANTHER" id="PTHR35040:SF9">
    <property type="entry name" value="4-LIKE CELL SURFACE PROTEIN, PUTATIVE (AFU_ORTHOLOGUE AFUA_4G14080)-RELATED"/>
    <property type="match status" value="1"/>
</dbReference>
<name>A0A8T2U6K7_CERRI</name>
<dbReference type="AlphaFoldDB" id="A0A8T2U6K7"/>
<gene>
    <name evidence="1" type="ORF">KP509_09G037900</name>
</gene>
<evidence type="ECO:0008006" key="3">
    <source>
        <dbReference type="Google" id="ProtNLM"/>
    </source>
</evidence>
<dbReference type="InterPro" id="IPR021986">
    <property type="entry name" value="Spherulin4"/>
</dbReference>